<reference evidence="1 2" key="1">
    <citation type="submission" date="2017-11" db="EMBL/GenBank/DDBJ databases">
        <title>Animal gut microbial communities from fecal samples from Wisconsin, USA.</title>
        <authorList>
            <person name="Neumann A."/>
        </authorList>
    </citation>
    <scope>NUCLEOTIDE SEQUENCE [LARGE SCALE GENOMIC DNA]</scope>
    <source>
        <strain evidence="1 2">UWS3</strain>
    </source>
</reference>
<dbReference type="RefSeq" id="WP_100426352.1">
    <property type="nucleotide sequence ID" value="NZ_PGEX01000001.1"/>
</dbReference>
<evidence type="ECO:0000313" key="2">
    <source>
        <dbReference type="Proteomes" id="UP000231134"/>
    </source>
</evidence>
<organism evidence="1 2">
    <name type="scientific">Hallerella succinigenes</name>
    <dbReference type="NCBI Taxonomy" id="1896222"/>
    <lineage>
        <taxon>Bacteria</taxon>
        <taxon>Pseudomonadati</taxon>
        <taxon>Fibrobacterota</taxon>
        <taxon>Fibrobacteria</taxon>
        <taxon>Fibrobacterales</taxon>
        <taxon>Fibrobacteraceae</taxon>
        <taxon>Hallerella</taxon>
    </lineage>
</organism>
<keyword evidence="2" id="KW-1185">Reference proteome</keyword>
<sequence>MNWRDIKDSQTEKRFYYHGEPVFKVFKSILKFHEPGIAPVEDESGWYHITVDGSELYSSRYERTFGFYCGLAAVTSKEGCCHIDAAGKPLYSERYAWCGNFQENICPVRSKEGDYFHINSKGNRLYSQTFFYAGDFRDGIACVKCVDGMWRHIKADGQFLNGKGFLDLGVFHKNIAPARDEKGWFHSDINGNELYPERYLNIEPFYNGFALVTNFDWTKKIIDENGSTILCI</sequence>
<proteinExistence type="predicted"/>
<dbReference type="PANTHER" id="PTHR37841">
    <property type="entry name" value="GLR2918 PROTEIN"/>
    <property type="match status" value="1"/>
</dbReference>
<dbReference type="AlphaFoldDB" id="A0A2M9A9V0"/>
<dbReference type="OrthoDB" id="623514at2"/>
<comment type="caution">
    <text evidence="1">The sequence shown here is derived from an EMBL/GenBank/DDBJ whole genome shotgun (WGS) entry which is preliminary data.</text>
</comment>
<accession>A0A2M9A9V0</accession>
<protein>
    <submittedName>
        <fullName evidence="1">WG repeat protein</fullName>
    </submittedName>
</protein>
<evidence type="ECO:0000313" key="1">
    <source>
        <dbReference type="EMBL" id="PJJ42495.1"/>
    </source>
</evidence>
<dbReference type="PANTHER" id="PTHR37841:SF1">
    <property type="entry name" value="DUF3298 DOMAIN-CONTAINING PROTEIN"/>
    <property type="match status" value="1"/>
</dbReference>
<dbReference type="EMBL" id="PGEX01000001">
    <property type="protein sequence ID" value="PJJ42495.1"/>
    <property type="molecule type" value="Genomic_DNA"/>
</dbReference>
<gene>
    <name evidence="1" type="ORF">BGX16_2526</name>
</gene>
<name>A0A2M9A9V0_9BACT</name>
<dbReference type="Proteomes" id="UP000231134">
    <property type="component" value="Unassembled WGS sequence"/>
</dbReference>